<organism evidence="5 6">
    <name type="scientific">Eumeta variegata</name>
    <name type="common">Bagworm moth</name>
    <name type="synonym">Eumeta japonica</name>
    <dbReference type="NCBI Taxonomy" id="151549"/>
    <lineage>
        <taxon>Eukaryota</taxon>
        <taxon>Metazoa</taxon>
        <taxon>Ecdysozoa</taxon>
        <taxon>Arthropoda</taxon>
        <taxon>Hexapoda</taxon>
        <taxon>Insecta</taxon>
        <taxon>Pterygota</taxon>
        <taxon>Neoptera</taxon>
        <taxon>Endopterygota</taxon>
        <taxon>Lepidoptera</taxon>
        <taxon>Glossata</taxon>
        <taxon>Ditrysia</taxon>
        <taxon>Tineoidea</taxon>
        <taxon>Psychidae</taxon>
        <taxon>Oiketicinae</taxon>
        <taxon>Eumeta</taxon>
    </lineage>
</organism>
<feature type="domain" description="WW" evidence="3">
    <location>
        <begin position="96"/>
        <end position="129"/>
    </location>
</feature>
<dbReference type="SUPFAM" id="SSF51045">
    <property type="entry name" value="WW domain"/>
    <property type="match status" value="2"/>
</dbReference>
<reference evidence="5 6" key="1">
    <citation type="journal article" date="2019" name="Commun. Biol.">
        <title>The bagworm genome reveals a unique fibroin gene that provides high tensile strength.</title>
        <authorList>
            <person name="Kono N."/>
            <person name="Nakamura H."/>
            <person name="Ohtoshi R."/>
            <person name="Tomita M."/>
            <person name="Numata K."/>
            <person name="Arakawa K."/>
        </authorList>
    </citation>
    <scope>NUCLEOTIDE SEQUENCE [LARGE SCALE GENOMIC DNA]</scope>
</reference>
<keyword evidence="5" id="KW-0808">Transferase</keyword>
<dbReference type="SUPFAM" id="SSF50156">
    <property type="entry name" value="PDZ domain-like"/>
    <property type="match status" value="1"/>
</dbReference>
<dbReference type="Gene3D" id="2.30.42.10">
    <property type="match status" value="2"/>
</dbReference>
<dbReference type="Proteomes" id="UP000299102">
    <property type="component" value="Unassembled WGS sequence"/>
</dbReference>
<dbReference type="PANTHER" id="PTHR10316:SF40">
    <property type="entry name" value="LD27118P"/>
    <property type="match status" value="1"/>
</dbReference>
<evidence type="ECO:0000313" key="5">
    <source>
        <dbReference type="EMBL" id="GBP00129.1"/>
    </source>
</evidence>
<dbReference type="SMART" id="SM00228">
    <property type="entry name" value="PDZ"/>
    <property type="match status" value="1"/>
</dbReference>
<name>A0A4C1SD88_EUMVA</name>
<dbReference type="EMBL" id="BGZK01000004">
    <property type="protein sequence ID" value="GBP00129.1"/>
    <property type="molecule type" value="Genomic_DNA"/>
</dbReference>
<evidence type="ECO:0000259" key="4">
    <source>
        <dbReference type="PROSITE" id="PS50106"/>
    </source>
</evidence>
<dbReference type="PROSITE" id="PS01159">
    <property type="entry name" value="WW_DOMAIN_1"/>
    <property type="match status" value="1"/>
</dbReference>
<dbReference type="GO" id="GO:0005737">
    <property type="term" value="C:cytoplasm"/>
    <property type="evidence" value="ECO:0007669"/>
    <property type="project" value="TreeGrafter"/>
</dbReference>
<dbReference type="CDD" id="cd00201">
    <property type="entry name" value="WW"/>
    <property type="match status" value="2"/>
</dbReference>
<dbReference type="PANTHER" id="PTHR10316">
    <property type="entry name" value="MEMBRANE ASSOCIATED GUANYLATE KINASE-RELATED"/>
    <property type="match status" value="1"/>
</dbReference>
<dbReference type="PROSITE" id="PS50020">
    <property type="entry name" value="WW_DOMAIN_2"/>
    <property type="match status" value="2"/>
</dbReference>
<keyword evidence="6" id="KW-1185">Reference proteome</keyword>
<accession>A0A4C1SD88</accession>
<dbReference type="GO" id="GO:0016301">
    <property type="term" value="F:kinase activity"/>
    <property type="evidence" value="ECO:0007669"/>
    <property type="project" value="UniProtKB-KW"/>
</dbReference>
<dbReference type="FunFam" id="2.20.70.10:FF:000001">
    <property type="entry name" value="Membrane-associated guanylate kinase, WW and PDZ domain-containing protein 1"/>
    <property type="match status" value="1"/>
</dbReference>
<sequence length="409" mass="44441">MAQNSMDSDRLSSAGISTHSSGTAGTIGGSVVGRVDAEHKREEDDYDLGPLPPMWEKAFTPSGEVYFIDHNTGTSHWLDPRLARVRKHSLGECGEDELPFGWERVTDERYGSYYVDHINRRTQYENPVLQARRLRAEKIASEKQSAGQTNGTTPTGELRGERFMLTLTKGTQGLGFTLIGADGEGVPEIEGYLQIRSIVPHSPAWIDGALRPGDVLVGVGSRAVRGLSHAQVAQIFQSIPAGTSVTLHLVRGYPLVFDSEDPNTRVLSTLAVNASSSTTTSDAVAMQQLTQALRTRSFDLDELGTNDDNNHIPPRCPSADHLLSIGADPTNTSSSTNETGREFSITLRRGAAGFGFTIADSVHGQKVKKVMGPVKPKLEITVFTKDIVYINTNYKVKFRAGEVVVSDIT</sequence>
<evidence type="ECO:0000313" key="6">
    <source>
        <dbReference type="Proteomes" id="UP000299102"/>
    </source>
</evidence>
<protein>
    <submittedName>
        <fullName evidence="5">Membrane-associated guanylate kinase, WW and PDZ domain-containing protein 2</fullName>
    </submittedName>
</protein>
<dbReference type="PROSITE" id="PS50106">
    <property type="entry name" value="PDZ"/>
    <property type="match status" value="1"/>
</dbReference>
<evidence type="ECO:0000256" key="2">
    <source>
        <dbReference type="SAM" id="MobiDB-lite"/>
    </source>
</evidence>
<feature type="region of interest" description="Disordered" evidence="2">
    <location>
        <begin position="1"/>
        <end position="31"/>
    </location>
</feature>
<dbReference type="InterPro" id="IPR036020">
    <property type="entry name" value="WW_dom_sf"/>
</dbReference>
<dbReference type="SMART" id="SM00456">
    <property type="entry name" value="WW"/>
    <property type="match status" value="2"/>
</dbReference>
<proteinExistence type="predicted"/>
<evidence type="ECO:0000256" key="1">
    <source>
        <dbReference type="ARBA" id="ARBA00022737"/>
    </source>
</evidence>
<dbReference type="InterPro" id="IPR041489">
    <property type="entry name" value="PDZ_6"/>
</dbReference>
<dbReference type="InterPro" id="IPR001478">
    <property type="entry name" value="PDZ"/>
</dbReference>
<dbReference type="Gene3D" id="2.20.70.10">
    <property type="match status" value="2"/>
</dbReference>
<gene>
    <name evidence="5" type="primary">Magi2</name>
    <name evidence="5" type="ORF">EVAR_74414_1</name>
</gene>
<dbReference type="InterPro" id="IPR036034">
    <property type="entry name" value="PDZ_sf"/>
</dbReference>
<dbReference type="Pfam" id="PF17820">
    <property type="entry name" value="PDZ_6"/>
    <property type="match status" value="1"/>
</dbReference>
<comment type="caution">
    <text evidence="5">The sequence shown here is derived from an EMBL/GenBank/DDBJ whole genome shotgun (WGS) entry which is preliminary data.</text>
</comment>
<feature type="compositionally biased region" description="Polar residues" evidence="2">
    <location>
        <begin position="14"/>
        <end position="24"/>
    </location>
</feature>
<evidence type="ECO:0000259" key="3">
    <source>
        <dbReference type="PROSITE" id="PS50020"/>
    </source>
</evidence>
<keyword evidence="1" id="KW-0677">Repeat</keyword>
<dbReference type="OrthoDB" id="66881at2759"/>
<feature type="domain" description="PDZ" evidence="4">
    <location>
        <begin position="164"/>
        <end position="251"/>
    </location>
</feature>
<dbReference type="GO" id="GO:0007165">
    <property type="term" value="P:signal transduction"/>
    <property type="evidence" value="ECO:0007669"/>
    <property type="project" value="TreeGrafter"/>
</dbReference>
<keyword evidence="5" id="KW-0418">Kinase</keyword>
<dbReference type="STRING" id="151549.A0A4C1SD88"/>
<dbReference type="Pfam" id="PF00397">
    <property type="entry name" value="WW"/>
    <property type="match status" value="2"/>
</dbReference>
<dbReference type="AlphaFoldDB" id="A0A4C1SD88"/>
<dbReference type="InterPro" id="IPR001202">
    <property type="entry name" value="WW_dom"/>
</dbReference>
<feature type="domain" description="WW" evidence="3">
    <location>
        <begin position="49"/>
        <end position="82"/>
    </location>
</feature>
<dbReference type="FunFam" id="2.30.42.10:FF:000005">
    <property type="entry name" value="Membrane associated guanylate kinase, WW and PDZ domain containing 1"/>
    <property type="match status" value="1"/>
</dbReference>